<organism evidence="1">
    <name type="scientific">freshwater metagenome</name>
    <dbReference type="NCBI Taxonomy" id="449393"/>
    <lineage>
        <taxon>unclassified sequences</taxon>
        <taxon>metagenomes</taxon>
        <taxon>ecological metagenomes</taxon>
    </lineage>
</organism>
<accession>A0A6J6EX40</accession>
<dbReference type="EMBL" id="CAEZSR010000154">
    <property type="protein sequence ID" value="CAB4581121.1"/>
    <property type="molecule type" value="Genomic_DNA"/>
</dbReference>
<proteinExistence type="predicted"/>
<name>A0A6J6EX40_9ZZZZ</name>
<protein>
    <submittedName>
        <fullName evidence="1">Unannotated protein</fullName>
    </submittedName>
</protein>
<dbReference type="AlphaFoldDB" id="A0A6J6EX40"/>
<reference evidence="1" key="1">
    <citation type="submission" date="2020-05" db="EMBL/GenBank/DDBJ databases">
        <authorList>
            <person name="Chiriac C."/>
            <person name="Salcher M."/>
            <person name="Ghai R."/>
            <person name="Kavagutti S V."/>
        </authorList>
    </citation>
    <scope>NUCLEOTIDE SEQUENCE</scope>
</reference>
<gene>
    <name evidence="1" type="ORF">UFOPK1493_03090</name>
</gene>
<sequence>MLGVVRAMTAIITRATVVGGHDGRAEIEVELTHDNGGTSTISLDEEACTASLDRAGVGSIDELVGQPWSVVLPALERQGEGHARSRHP</sequence>
<evidence type="ECO:0000313" key="1">
    <source>
        <dbReference type="EMBL" id="CAB4581121.1"/>
    </source>
</evidence>